<dbReference type="AlphaFoldDB" id="A0A401YQ09"/>
<feature type="compositionally biased region" description="Polar residues" evidence="1">
    <location>
        <begin position="237"/>
        <end position="258"/>
    </location>
</feature>
<dbReference type="EMBL" id="BIFH01000021">
    <property type="protein sequence ID" value="GCD96677.1"/>
    <property type="molecule type" value="Genomic_DNA"/>
</dbReference>
<comment type="caution">
    <text evidence="2">The sequence shown here is derived from an EMBL/GenBank/DDBJ whole genome shotgun (WGS) entry which is preliminary data.</text>
</comment>
<proteinExistence type="predicted"/>
<dbReference type="Proteomes" id="UP000286931">
    <property type="component" value="Unassembled WGS sequence"/>
</dbReference>
<evidence type="ECO:0000313" key="2">
    <source>
        <dbReference type="EMBL" id="GCD96677.1"/>
    </source>
</evidence>
<feature type="compositionally biased region" description="Low complexity" evidence="1">
    <location>
        <begin position="195"/>
        <end position="219"/>
    </location>
</feature>
<reference evidence="2 3" key="1">
    <citation type="submission" date="2018-12" db="EMBL/GenBank/DDBJ databases">
        <title>Draft genome sequence of Embleya hyalina NBRC 13850T.</title>
        <authorList>
            <person name="Komaki H."/>
            <person name="Hosoyama A."/>
            <person name="Kimura A."/>
            <person name="Ichikawa N."/>
            <person name="Tamura T."/>
        </authorList>
    </citation>
    <scope>NUCLEOTIDE SEQUENCE [LARGE SCALE GENOMIC DNA]</scope>
    <source>
        <strain evidence="2 3">NBRC 13850</strain>
    </source>
</reference>
<name>A0A401YQ09_9ACTN</name>
<accession>A0A401YQ09</accession>
<gene>
    <name evidence="2" type="ORF">EHYA_04364</name>
</gene>
<keyword evidence="3" id="KW-1185">Reference proteome</keyword>
<evidence type="ECO:0000313" key="3">
    <source>
        <dbReference type="Proteomes" id="UP000286931"/>
    </source>
</evidence>
<feature type="compositionally biased region" description="Low complexity" evidence="1">
    <location>
        <begin position="103"/>
        <end position="114"/>
    </location>
</feature>
<protein>
    <submittedName>
        <fullName evidence="2">Uncharacterized protein</fullName>
    </submittedName>
</protein>
<sequence length="258" mass="26573">MVRAHTFARRVGAAQDPWANRYRHAKRPAAPGGASRDAAVRGGGAHGRGVTGCRGEASRGVWWGGRGRGRGRRGRAGKDVTCSAVTLDHAAGPTLDRPEAGRPGRPCAGAAGHARSGRRPSRIRPPGRAVGHPARVVRADRWPGSNRPAPAGVVRVDRWPGSSRPVIRRGRPNGSEARSNRPTPGEGGPSGSVVRGESAGSRRGPPSGSVVRGESVGRVLGQARKPRSRAAVPAQCSRITSAAASGSPSRIASTSAVC</sequence>
<organism evidence="2 3">
    <name type="scientific">Embleya hyalina</name>
    <dbReference type="NCBI Taxonomy" id="516124"/>
    <lineage>
        <taxon>Bacteria</taxon>
        <taxon>Bacillati</taxon>
        <taxon>Actinomycetota</taxon>
        <taxon>Actinomycetes</taxon>
        <taxon>Kitasatosporales</taxon>
        <taxon>Streptomycetaceae</taxon>
        <taxon>Embleya</taxon>
    </lineage>
</organism>
<evidence type="ECO:0000256" key="1">
    <source>
        <dbReference type="SAM" id="MobiDB-lite"/>
    </source>
</evidence>
<feature type="compositionally biased region" description="Gly residues" evidence="1">
    <location>
        <begin position="41"/>
        <end position="52"/>
    </location>
</feature>
<feature type="region of interest" description="Disordered" evidence="1">
    <location>
        <begin position="18"/>
        <end position="258"/>
    </location>
</feature>